<dbReference type="Pfam" id="PF00574">
    <property type="entry name" value="CLP_protease"/>
    <property type="match status" value="1"/>
</dbReference>
<name>C0EF35_9FIRM</name>
<dbReference type="STRING" id="537013.CLOSTMETH_02475"/>
<dbReference type="Gene3D" id="3.90.226.10">
    <property type="entry name" value="2-enoyl-CoA Hydratase, Chain A, domain 1"/>
    <property type="match status" value="1"/>
</dbReference>
<organism evidence="2 3">
    <name type="scientific">[Clostridium] methylpentosum DSM 5476</name>
    <dbReference type="NCBI Taxonomy" id="537013"/>
    <lineage>
        <taxon>Bacteria</taxon>
        <taxon>Bacillati</taxon>
        <taxon>Bacillota</taxon>
        <taxon>Clostridia</taxon>
        <taxon>Eubacteriales</taxon>
        <taxon>Oscillospiraceae</taxon>
        <taxon>Oscillospiraceae incertae sedis</taxon>
    </lineage>
</organism>
<dbReference type="InterPro" id="IPR029045">
    <property type="entry name" value="ClpP/crotonase-like_dom_sf"/>
</dbReference>
<dbReference type="eggNOG" id="COG0740">
    <property type="taxonomic scope" value="Bacteria"/>
</dbReference>
<dbReference type="EC" id="3.4.21.92" evidence="2"/>
<feature type="region of interest" description="Disordered" evidence="1">
    <location>
        <begin position="241"/>
        <end position="262"/>
    </location>
</feature>
<reference evidence="2 3" key="2">
    <citation type="submission" date="2009-02" db="EMBL/GenBank/DDBJ databases">
        <title>Draft genome sequence of Clostridium methylpentosum (DSM 5476).</title>
        <authorList>
            <person name="Sudarsanam P."/>
            <person name="Ley R."/>
            <person name="Guruge J."/>
            <person name="Turnbaugh P.J."/>
            <person name="Mahowald M."/>
            <person name="Liep D."/>
            <person name="Gordon J."/>
        </authorList>
    </citation>
    <scope>NUCLEOTIDE SEQUENCE [LARGE SCALE GENOMIC DNA]</scope>
    <source>
        <strain evidence="2 3">DSM 5476</strain>
    </source>
</reference>
<dbReference type="AlphaFoldDB" id="C0EF35"/>
<feature type="compositionally biased region" description="Acidic residues" evidence="1">
    <location>
        <begin position="251"/>
        <end position="262"/>
    </location>
</feature>
<evidence type="ECO:0000256" key="1">
    <source>
        <dbReference type="SAM" id="MobiDB-lite"/>
    </source>
</evidence>
<feature type="region of interest" description="Disordered" evidence="1">
    <location>
        <begin position="1"/>
        <end position="30"/>
    </location>
</feature>
<dbReference type="InterPro" id="IPR023562">
    <property type="entry name" value="ClpP/TepA"/>
</dbReference>
<feature type="compositionally biased region" description="Acidic residues" evidence="1">
    <location>
        <begin position="9"/>
        <end position="23"/>
    </location>
</feature>
<accession>C0EF35</accession>
<proteinExistence type="predicted"/>
<evidence type="ECO:0000313" key="2">
    <source>
        <dbReference type="EMBL" id="EEG29938.1"/>
    </source>
</evidence>
<gene>
    <name evidence="2" type="primary">clpP</name>
    <name evidence="2" type="ORF">CLOSTMETH_02475</name>
</gene>
<dbReference type="EMBL" id="ACEC01000082">
    <property type="protein sequence ID" value="EEG29938.1"/>
    <property type="molecule type" value="Genomic_DNA"/>
</dbReference>
<dbReference type="SUPFAM" id="SSF52096">
    <property type="entry name" value="ClpP/crotonase"/>
    <property type="match status" value="1"/>
</dbReference>
<dbReference type="HOGENOM" id="CLU_066827_1_0_9"/>
<dbReference type="Proteomes" id="UP000003340">
    <property type="component" value="Unassembled WGS sequence"/>
</dbReference>
<evidence type="ECO:0000313" key="3">
    <source>
        <dbReference type="Proteomes" id="UP000003340"/>
    </source>
</evidence>
<sequence>MREVLQMNDEFDPNENNDQENQEETQNTSEQQLNEIVETGSITTKGKHLIHCLTIIGQVEGHYILPPQNKTTKYEHVIPALVAIEQSPDIKGLVVILNTVGGDVEAGLAIAELIAGINKPTVSLVLGGGHSIGVPLAVSAKKSFIVPSASMTVHPVRMSGLVLGVPQTLSYFDRMQERIVRFVTDNSNIEADRFKQLMMTTGELVMDVGTVLDGQKAVEEGLIDSMGGISDAIACLNEMIDEEEAKREETAPEDQSEGGDAE</sequence>
<dbReference type="GO" id="GO:0004252">
    <property type="term" value="F:serine-type endopeptidase activity"/>
    <property type="evidence" value="ECO:0007669"/>
    <property type="project" value="UniProtKB-EC"/>
</dbReference>
<keyword evidence="2" id="KW-0378">Hydrolase</keyword>
<comment type="caution">
    <text evidence="2">The sequence shown here is derived from an EMBL/GenBank/DDBJ whole genome shotgun (WGS) entry which is preliminary data.</text>
</comment>
<keyword evidence="3" id="KW-1185">Reference proteome</keyword>
<protein>
    <submittedName>
        <fullName evidence="2">Endopeptidase Clp</fullName>
        <ecNumber evidence="2">3.4.21.92</ecNumber>
    </submittedName>
</protein>
<reference evidence="2 3" key="1">
    <citation type="submission" date="2009-01" db="EMBL/GenBank/DDBJ databases">
        <authorList>
            <person name="Fulton L."/>
            <person name="Clifton S."/>
            <person name="Fulton B."/>
            <person name="Xu J."/>
            <person name="Minx P."/>
            <person name="Pepin K.H."/>
            <person name="Johnson M."/>
            <person name="Bhonagiri V."/>
            <person name="Nash W.E."/>
            <person name="Mardis E.R."/>
            <person name="Wilson R.K."/>
        </authorList>
    </citation>
    <scope>NUCLEOTIDE SEQUENCE [LARGE SCALE GENOMIC DNA]</scope>
    <source>
        <strain evidence="2 3">DSM 5476</strain>
    </source>
</reference>